<reference evidence="1" key="1">
    <citation type="submission" date="2024-06" db="EMBL/GenBank/DDBJ databases">
        <title>Brevibacterium koreense sp. nov., isolated from jogae-jeotgal, a Korean fermented seafood.</title>
        <authorList>
            <person name="Whon T.W."/>
            <person name="Nam S."/>
            <person name="Kim Y."/>
        </authorList>
    </citation>
    <scope>NUCLEOTIDE SEQUENCE</scope>
    <source>
        <strain evidence="1">CBA3109</strain>
    </source>
</reference>
<dbReference type="InterPro" id="IPR002347">
    <property type="entry name" value="SDR_fam"/>
</dbReference>
<dbReference type="RefSeq" id="WP_350270151.1">
    <property type="nucleotide sequence ID" value="NZ_CP158281.1"/>
</dbReference>
<name>A0AAU7UKW3_9MICO</name>
<evidence type="ECO:0000313" key="1">
    <source>
        <dbReference type="EMBL" id="XBV89241.1"/>
    </source>
</evidence>
<gene>
    <name evidence="1" type="ORF">AAFP32_00480</name>
</gene>
<sequence>MESALTAGQDYDTSNQAIDRLGVPAEIAEAVACLASDGAASTMGQILRIDGGAVMS</sequence>
<accession>A0AAU7UKW3</accession>
<dbReference type="InterPro" id="IPR036291">
    <property type="entry name" value="NAD(P)-bd_dom_sf"/>
</dbReference>
<dbReference type="SUPFAM" id="SSF51735">
    <property type="entry name" value="NAD(P)-binding Rossmann-fold domains"/>
    <property type="match status" value="1"/>
</dbReference>
<dbReference type="KEGG" id="bkr:AAFP32_00480"/>
<dbReference type="EMBL" id="CP158281">
    <property type="protein sequence ID" value="XBV89241.1"/>
    <property type="molecule type" value="Genomic_DNA"/>
</dbReference>
<proteinExistence type="predicted"/>
<protein>
    <submittedName>
        <fullName evidence="1">SDR family oxidoreductase</fullName>
    </submittedName>
</protein>
<dbReference type="Gene3D" id="3.40.50.720">
    <property type="entry name" value="NAD(P)-binding Rossmann-like Domain"/>
    <property type="match status" value="1"/>
</dbReference>
<dbReference type="Pfam" id="PF13561">
    <property type="entry name" value="adh_short_C2"/>
    <property type="match status" value="1"/>
</dbReference>
<dbReference type="AlphaFoldDB" id="A0AAU7UKW3"/>
<organism evidence="1">
    <name type="scientific">Brevibacterium koreense</name>
    <dbReference type="NCBI Taxonomy" id="3140787"/>
    <lineage>
        <taxon>Bacteria</taxon>
        <taxon>Bacillati</taxon>
        <taxon>Actinomycetota</taxon>
        <taxon>Actinomycetes</taxon>
        <taxon>Micrococcales</taxon>
        <taxon>Brevibacteriaceae</taxon>
        <taxon>Brevibacterium</taxon>
    </lineage>
</organism>